<evidence type="ECO:0000259" key="2">
    <source>
        <dbReference type="Pfam" id="PF01035"/>
    </source>
</evidence>
<dbReference type="EMBL" id="CP069534">
    <property type="protein sequence ID" value="QRP69805.1"/>
    <property type="molecule type" value="Genomic_DNA"/>
</dbReference>
<evidence type="ECO:0000313" key="4">
    <source>
        <dbReference type="Proteomes" id="UP000617681"/>
    </source>
</evidence>
<evidence type="ECO:0000313" key="3">
    <source>
        <dbReference type="EMBL" id="QRP69805.1"/>
    </source>
</evidence>
<feature type="domain" description="Methylated-DNA-[protein]-cysteine S-methyltransferase DNA binding" evidence="2">
    <location>
        <begin position="26"/>
        <end position="80"/>
    </location>
</feature>
<dbReference type="InterPro" id="IPR014048">
    <property type="entry name" value="MethylDNA_cys_MeTrfase_DNA-bd"/>
</dbReference>
<dbReference type="RefSeq" id="WP_081446506.1">
    <property type="nucleotide sequence ID" value="NZ_CP069485.1"/>
</dbReference>
<name>A0AAX1L5Y0_9CORY</name>
<organism evidence="3 4">
    <name type="scientific">Corynebacterium glucuronolyticum</name>
    <dbReference type="NCBI Taxonomy" id="39791"/>
    <lineage>
        <taxon>Bacteria</taxon>
        <taxon>Bacillati</taxon>
        <taxon>Actinomycetota</taxon>
        <taxon>Actinomycetes</taxon>
        <taxon>Mycobacteriales</taxon>
        <taxon>Corynebacteriaceae</taxon>
        <taxon>Corynebacterium</taxon>
    </lineage>
</organism>
<dbReference type="InterPro" id="IPR036217">
    <property type="entry name" value="MethylDNA_cys_MeTrfase_DNAb"/>
</dbReference>
<dbReference type="Pfam" id="PF01035">
    <property type="entry name" value="DNA_binding_1"/>
    <property type="match status" value="1"/>
</dbReference>
<dbReference type="GO" id="GO:0006281">
    <property type="term" value="P:DNA repair"/>
    <property type="evidence" value="ECO:0007669"/>
    <property type="project" value="InterPro"/>
</dbReference>
<proteinExistence type="predicted"/>
<reference evidence="3" key="1">
    <citation type="submission" date="2021-02" db="EMBL/GenBank/DDBJ databases">
        <title>FDA dAtabase for Regulatory Grade micrObial Sequences (FDA-ARGOS): Supporting development and validation of Infectious Disease Dx tests.</title>
        <authorList>
            <person name="Sproer C."/>
            <person name="Gronow S."/>
            <person name="Severitt S."/>
            <person name="Schroder I."/>
            <person name="Tallon L."/>
            <person name="Sadzewicz L."/>
            <person name="Zhao X."/>
            <person name="Boylan J."/>
            <person name="Ott S."/>
            <person name="Bowen H."/>
            <person name="Vavikolanu K."/>
            <person name="Mehta A."/>
            <person name="Aluvathingal J."/>
            <person name="Nadendla S."/>
            <person name="Lowell S."/>
            <person name="Myers T."/>
            <person name="Yan Y."/>
            <person name="Sichtig H."/>
        </authorList>
    </citation>
    <scope>NUCLEOTIDE SEQUENCE</scope>
    <source>
        <strain evidence="3">FDAARGOS_1191</strain>
    </source>
</reference>
<dbReference type="Gene3D" id="1.10.10.10">
    <property type="entry name" value="Winged helix-like DNA-binding domain superfamily/Winged helix DNA-binding domain"/>
    <property type="match status" value="1"/>
</dbReference>
<accession>A0AAX1L5Y0</accession>
<dbReference type="GO" id="GO:0003824">
    <property type="term" value="F:catalytic activity"/>
    <property type="evidence" value="ECO:0007669"/>
    <property type="project" value="InterPro"/>
</dbReference>
<protein>
    <submittedName>
        <fullName evidence="3">MGMT family protein</fullName>
    </submittedName>
</protein>
<dbReference type="InterPro" id="IPR036388">
    <property type="entry name" value="WH-like_DNA-bd_sf"/>
</dbReference>
<gene>
    <name evidence="3" type="ORF">I6J21_08285</name>
</gene>
<sequence>MCTTPHKQAEAQSRSAQTPTLLPPLAEAIVTTVQHIPRGFVASYSTIGAVAGCGSRYVGRVMADYGELAPWWRVVRADGTSHVWKAALPLWDEEGIAHTPPPPQTDRRAGYSCARGPRVDMRTHAWCPPESPLKDG</sequence>
<evidence type="ECO:0000256" key="1">
    <source>
        <dbReference type="ARBA" id="ARBA00022763"/>
    </source>
</evidence>
<dbReference type="AlphaFoldDB" id="A0AAX1L5Y0"/>
<dbReference type="SUPFAM" id="SSF46767">
    <property type="entry name" value="Methylated DNA-protein cysteine methyltransferase, C-terminal domain"/>
    <property type="match status" value="1"/>
</dbReference>
<keyword evidence="1" id="KW-0227">DNA damage</keyword>
<dbReference type="Proteomes" id="UP000617681">
    <property type="component" value="Chromosome"/>
</dbReference>